<keyword evidence="5" id="KW-1185">Reference proteome</keyword>
<accession>A0AAV2HQT1</accession>
<feature type="domain" description="Ig-like" evidence="3">
    <location>
        <begin position="128"/>
        <end position="220"/>
    </location>
</feature>
<dbReference type="InterPro" id="IPR013783">
    <property type="entry name" value="Ig-like_fold"/>
</dbReference>
<evidence type="ECO:0000256" key="2">
    <source>
        <dbReference type="SAM" id="Phobius"/>
    </source>
</evidence>
<feature type="compositionally biased region" description="Polar residues" evidence="1">
    <location>
        <begin position="428"/>
        <end position="438"/>
    </location>
</feature>
<protein>
    <recommendedName>
        <fullName evidence="3">Ig-like domain-containing protein</fullName>
    </recommendedName>
</protein>
<dbReference type="InterPro" id="IPR003599">
    <property type="entry name" value="Ig_sub"/>
</dbReference>
<sequence length="455" mass="50000">MKMASFDISWVDSLDFCKVDHASWDSSVPGAILSENCPYGEDVKNGFIRRGATATCECDIQALTLLTGQLYWFGNEGQPVETNENGDVLNVSYNSTQGSQATFSCAFVAGLVQMGEKAVFATKFYSEPQVVNFTVNGSRSVTVKVNNSVTFYCQVEAEPPAKAVLTGSGLGKVQELTSASDVFQLTLHDLECEDSGRYFCSGRNGFEDNATSSRDYVDVNIICRQNPRFSSDAFKTLHFFTNENTLFTIEIYGFPAPQSFYLKIETRDSTHDVEQDNYSITYLHLTPPFGLVNVSIYDANTKGTTTYILGIVNEAGEFQVKIQVIKEEKSITTRIFEKQPDVDVAIGVGAGGGAALLVIVTLVVICLVKRKRDGKRSRTKLREDADTQLTPNHQDGYITPLDVNIIAGPKNTDFLQECVRDQRGHGHPTTNVGPTSAKNPKPHAPQKRAPTIPSF</sequence>
<organism evidence="4 5">
    <name type="scientific">Lymnaea stagnalis</name>
    <name type="common">Great pond snail</name>
    <name type="synonym">Helix stagnalis</name>
    <dbReference type="NCBI Taxonomy" id="6523"/>
    <lineage>
        <taxon>Eukaryota</taxon>
        <taxon>Metazoa</taxon>
        <taxon>Spiralia</taxon>
        <taxon>Lophotrochozoa</taxon>
        <taxon>Mollusca</taxon>
        <taxon>Gastropoda</taxon>
        <taxon>Heterobranchia</taxon>
        <taxon>Euthyneura</taxon>
        <taxon>Panpulmonata</taxon>
        <taxon>Hygrophila</taxon>
        <taxon>Lymnaeoidea</taxon>
        <taxon>Lymnaeidae</taxon>
        <taxon>Lymnaea</taxon>
    </lineage>
</organism>
<feature type="transmembrane region" description="Helical" evidence="2">
    <location>
        <begin position="344"/>
        <end position="368"/>
    </location>
</feature>
<dbReference type="EMBL" id="CAXITT010000185">
    <property type="protein sequence ID" value="CAL1534909.1"/>
    <property type="molecule type" value="Genomic_DNA"/>
</dbReference>
<dbReference type="InterPro" id="IPR007110">
    <property type="entry name" value="Ig-like_dom"/>
</dbReference>
<dbReference type="Gene3D" id="2.60.40.10">
    <property type="entry name" value="Immunoglobulins"/>
    <property type="match status" value="1"/>
</dbReference>
<feature type="region of interest" description="Disordered" evidence="1">
    <location>
        <begin position="422"/>
        <end position="455"/>
    </location>
</feature>
<gene>
    <name evidence="4" type="ORF">GSLYS_00008869001</name>
</gene>
<reference evidence="4 5" key="1">
    <citation type="submission" date="2024-04" db="EMBL/GenBank/DDBJ databases">
        <authorList>
            <consortium name="Genoscope - CEA"/>
            <person name="William W."/>
        </authorList>
    </citation>
    <scope>NUCLEOTIDE SEQUENCE [LARGE SCALE GENOMIC DNA]</scope>
</reference>
<keyword evidence="2" id="KW-0472">Membrane</keyword>
<proteinExistence type="predicted"/>
<keyword evidence="2" id="KW-1133">Transmembrane helix</keyword>
<evidence type="ECO:0000256" key="1">
    <source>
        <dbReference type="SAM" id="MobiDB-lite"/>
    </source>
</evidence>
<dbReference type="PROSITE" id="PS50835">
    <property type="entry name" value="IG_LIKE"/>
    <property type="match status" value="1"/>
</dbReference>
<dbReference type="AlphaFoldDB" id="A0AAV2HQT1"/>
<evidence type="ECO:0000313" key="4">
    <source>
        <dbReference type="EMBL" id="CAL1534909.1"/>
    </source>
</evidence>
<dbReference type="InterPro" id="IPR036179">
    <property type="entry name" value="Ig-like_dom_sf"/>
</dbReference>
<name>A0AAV2HQT1_LYMST</name>
<keyword evidence="2" id="KW-0812">Transmembrane</keyword>
<dbReference type="SUPFAM" id="SSF48726">
    <property type="entry name" value="Immunoglobulin"/>
    <property type="match status" value="1"/>
</dbReference>
<comment type="caution">
    <text evidence="4">The sequence shown here is derived from an EMBL/GenBank/DDBJ whole genome shotgun (WGS) entry which is preliminary data.</text>
</comment>
<evidence type="ECO:0000259" key="3">
    <source>
        <dbReference type="PROSITE" id="PS50835"/>
    </source>
</evidence>
<evidence type="ECO:0000313" key="5">
    <source>
        <dbReference type="Proteomes" id="UP001497497"/>
    </source>
</evidence>
<dbReference type="Proteomes" id="UP001497497">
    <property type="component" value="Unassembled WGS sequence"/>
</dbReference>
<dbReference type="SMART" id="SM00409">
    <property type="entry name" value="IG"/>
    <property type="match status" value="1"/>
</dbReference>